<feature type="compositionally biased region" description="Polar residues" evidence="1">
    <location>
        <begin position="62"/>
        <end position="71"/>
    </location>
</feature>
<evidence type="ECO:0000256" key="2">
    <source>
        <dbReference type="SAM" id="SignalP"/>
    </source>
</evidence>
<keyword evidence="2" id="KW-0732">Signal</keyword>
<organism evidence="3 4">
    <name type="scientific">Encephalitozoon hellem</name>
    <name type="common">Microsporidian parasite</name>
    <dbReference type="NCBI Taxonomy" id="27973"/>
    <lineage>
        <taxon>Eukaryota</taxon>
        <taxon>Fungi</taxon>
        <taxon>Fungi incertae sedis</taxon>
        <taxon>Microsporidia</taxon>
        <taxon>Unikaryonidae</taxon>
        <taxon>Encephalitozoon</taxon>
    </lineage>
</organism>
<proteinExistence type="predicted"/>
<feature type="signal peptide" evidence="2">
    <location>
        <begin position="1"/>
        <end position="19"/>
    </location>
</feature>
<protein>
    <submittedName>
        <fullName evidence="3">Uncharacterized protein</fullName>
    </submittedName>
</protein>
<dbReference type="EMBL" id="CP119072">
    <property type="protein sequence ID" value="WEL39958.1"/>
    <property type="molecule type" value="Genomic_DNA"/>
</dbReference>
<feature type="chain" id="PRO_5046919971" evidence="2">
    <location>
        <begin position="20"/>
        <end position="104"/>
    </location>
</feature>
<keyword evidence="4" id="KW-1185">Reference proteome</keyword>
<evidence type="ECO:0000313" key="4">
    <source>
        <dbReference type="Proteomes" id="UP001217963"/>
    </source>
</evidence>
<evidence type="ECO:0000313" key="3">
    <source>
        <dbReference type="EMBL" id="WEL39958.1"/>
    </source>
</evidence>
<reference evidence="3 4" key="1">
    <citation type="submission" date="2023-02" db="EMBL/GenBank/DDBJ databases">
        <title>Encephalitozoon hellem ATCC 50451 complete genome.</title>
        <authorList>
            <person name="Mascarenhas dos Santos A.C."/>
            <person name="Julian A.T."/>
            <person name="Pombert J.-F."/>
        </authorList>
    </citation>
    <scope>NUCLEOTIDE SEQUENCE [LARGE SCALE GENOMIC DNA]</scope>
    <source>
        <strain evidence="3 4">ATCC 50451</strain>
    </source>
</reference>
<sequence length="104" mass="10820">MIGFIVNLLTLVVSIMTLGVSLMNNQQKSIDIPHIKGIGGSDMAMPSESGSDSNGGEGADQPGSSLVSRSGLNPFKISADHFLKGKQSDLLPVKGPISGLKNRN</sequence>
<gene>
    <name evidence="3" type="ORF">PFJ87_11g01960</name>
</gene>
<dbReference type="Proteomes" id="UP001217963">
    <property type="component" value="Chromosome XI"/>
</dbReference>
<accession>A0ABY8CM33</accession>
<evidence type="ECO:0000256" key="1">
    <source>
        <dbReference type="SAM" id="MobiDB-lite"/>
    </source>
</evidence>
<feature type="region of interest" description="Disordered" evidence="1">
    <location>
        <begin position="34"/>
        <end position="72"/>
    </location>
</feature>
<name>A0ABY8CM33_ENCHE</name>